<feature type="transmembrane region" description="Helical" evidence="2">
    <location>
        <begin position="110"/>
        <end position="129"/>
    </location>
</feature>
<feature type="transmembrane region" description="Helical" evidence="2">
    <location>
        <begin position="393"/>
        <end position="417"/>
    </location>
</feature>
<evidence type="ECO:0000313" key="4">
    <source>
        <dbReference type="Proteomes" id="UP000023152"/>
    </source>
</evidence>
<dbReference type="Gene3D" id="1.25.40.10">
    <property type="entry name" value="Tetratricopeptide repeat domain"/>
    <property type="match status" value="1"/>
</dbReference>
<feature type="compositionally biased region" description="Low complexity" evidence="1">
    <location>
        <begin position="265"/>
        <end position="290"/>
    </location>
</feature>
<dbReference type="Proteomes" id="UP000023152">
    <property type="component" value="Unassembled WGS sequence"/>
</dbReference>
<keyword evidence="2" id="KW-0472">Membrane</keyword>
<dbReference type="EMBL" id="ASPP01020525">
    <property type="protein sequence ID" value="ETO13572.1"/>
    <property type="molecule type" value="Genomic_DNA"/>
</dbReference>
<keyword evidence="4" id="KW-1185">Reference proteome</keyword>
<reference evidence="3 4" key="1">
    <citation type="journal article" date="2013" name="Curr. Biol.">
        <title>The Genome of the Foraminiferan Reticulomyxa filosa.</title>
        <authorList>
            <person name="Glockner G."/>
            <person name="Hulsmann N."/>
            <person name="Schleicher M."/>
            <person name="Noegel A.A."/>
            <person name="Eichinger L."/>
            <person name="Gallinger C."/>
            <person name="Pawlowski J."/>
            <person name="Sierra R."/>
            <person name="Euteneuer U."/>
            <person name="Pillet L."/>
            <person name="Moustafa A."/>
            <person name="Platzer M."/>
            <person name="Groth M."/>
            <person name="Szafranski K."/>
            <person name="Schliwa M."/>
        </authorList>
    </citation>
    <scope>NUCLEOTIDE SEQUENCE [LARGE SCALE GENOMIC DNA]</scope>
</reference>
<keyword evidence="2" id="KW-0812">Transmembrane</keyword>
<evidence type="ECO:0000256" key="2">
    <source>
        <dbReference type="SAM" id="Phobius"/>
    </source>
</evidence>
<gene>
    <name evidence="3" type="ORF">RFI_23796</name>
</gene>
<comment type="caution">
    <text evidence="3">The sequence shown here is derived from an EMBL/GenBank/DDBJ whole genome shotgun (WGS) entry which is preliminary data.</text>
</comment>
<dbReference type="OrthoDB" id="66906at2759"/>
<organism evidence="3 4">
    <name type="scientific">Reticulomyxa filosa</name>
    <dbReference type="NCBI Taxonomy" id="46433"/>
    <lineage>
        <taxon>Eukaryota</taxon>
        <taxon>Sar</taxon>
        <taxon>Rhizaria</taxon>
        <taxon>Retaria</taxon>
        <taxon>Foraminifera</taxon>
        <taxon>Monothalamids</taxon>
        <taxon>Reticulomyxidae</taxon>
        <taxon>Reticulomyxa</taxon>
    </lineage>
</organism>
<proteinExistence type="predicted"/>
<feature type="region of interest" description="Disordered" evidence="1">
    <location>
        <begin position="255"/>
        <end position="298"/>
    </location>
</feature>
<name>X6MJF5_RETFI</name>
<accession>X6MJF5</accession>
<evidence type="ECO:0000256" key="1">
    <source>
        <dbReference type="SAM" id="MobiDB-lite"/>
    </source>
</evidence>
<dbReference type="AlphaFoldDB" id="X6MJF5"/>
<feature type="non-terminal residue" evidence="3">
    <location>
        <position position="1"/>
    </location>
</feature>
<dbReference type="SUPFAM" id="SSF48452">
    <property type="entry name" value="TPR-like"/>
    <property type="match status" value="1"/>
</dbReference>
<protein>
    <submittedName>
        <fullName evidence="3">Uncharacterized protein</fullName>
    </submittedName>
</protein>
<feature type="transmembrane region" description="Helical" evidence="2">
    <location>
        <begin position="356"/>
        <end position="377"/>
    </location>
</feature>
<feature type="region of interest" description="Disordered" evidence="1">
    <location>
        <begin position="171"/>
        <end position="239"/>
    </location>
</feature>
<sequence>FRRQMREENYEECERLCRSAIEKNLPNVLRAKVYNCLGYLYENCMEDKLFDDILEKYVLSLQLDNNNANSHYNLGNFLVEQGIQHLVQAIQINPTHNKALSLFEALQHGIAGGHVVCFFALFCKGFIYIVYLYIVYLYIVYLYIVAIGDTLYVQNEEYRVTGLSPETVRCERVGGNSNGNSNSNGNGNGNGNDIVDVRLGLRTAESQESNPQPLPRTGPAMELQPSQSEPIGGLPPLFHSVDSGLQLATHLTIRTHNSDDDHGNHNQYPNTNTNTNGNANASASAISSVNKGRRVPQTDSPVIVFRNDTPVWASNHVNNSNNANGNNLRNDNNLLNDNTQINTRPQVHMFSSKFHWIWPLLAIFAIGCAIGGTGALLENYHSGLDKSTCSNKIYITGMVLILPLIVITTAWTIYLFYHACVSVHRRENELHFSGVLTTSSPA</sequence>
<feature type="transmembrane region" description="Helical" evidence="2">
    <location>
        <begin position="135"/>
        <end position="153"/>
    </location>
</feature>
<feature type="compositionally biased region" description="Low complexity" evidence="1">
    <location>
        <begin position="174"/>
        <end position="185"/>
    </location>
</feature>
<evidence type="ECO:0000313" key="3">
    <source>
        <dbReference type="EMBL" id="ETO13572.1"/>
    </source>
</evidence>
<keyword evidence="2" id="KW-1133">Transmembrane helix</keyword>
<dbReference type="InterPro" id="IPR011990">
    <property type="entry name" value="TPR-like_helical_dom_sf"/>
</dbReference>